<evidence type="ECO:0000313" key="3">
    <source>
        <dbReference type="EMBL" id="KAL1837895.1"/>
    </source>
</evidence>
<dbReference type="CDD" id="cd02846">
    <property type="entry name" value="PAZ_argonaute_like"/>
    <property type="match status" value="1"/>
</dbReference>
<dbReference type="InterPro" id="IPR032472">
    <property type="entry name" value="ArgoL2"/>
</dbReference>
<feature type="region of interest" description="Disordered" evidence="1">
    <location>
        <begin position="1"/>
        <end position="110"/>
    </location>
</feature>
<dbReference type="CDD" id="cd04657">
    <property type="entry name" value="Piwi_ago-like"/>
    <property type="match status" value="1"/>
</dbReference>
<dbReference type="EMBL" id="JAZGSY010000254">
    <property type="protein sequence ID" value="KAL1837895.1"/>
    <property type="molecule type" value="Genomic_DNA"/>
</dbReference>
<dbReference type="Pfam" id="PF08699">
    <property type="entry name" value="ArgoL1"/>
    <property type="match status" value="1"/>
</dbReference>
<dbReference type="Pfam" id="PF16488">
    <property type="entry name" value="ArgoL2"/>
    <property type="match status" value="1"/>
</dbReference>
<reference evidence="3 4" key="1">
    <citation type="journal article" date="2024" name="Commun. Biol.">
        <title>Comparative genomic analysis of thermophilic fungi reveals convergent evolutionary adaptations and gene losses.</title>
        <authorList>
            <person name="Steindorff A.S."/>
            <person name="Aguilar-Pontes M.V."/>
            <person name="Robinson A.J."/>
            <person name="Andreopoulos B."/>
            <person name="LaButti K."/>
            <person name="Kuo A."/>
            <person name="Mondo S."/>
            <person name="Riley R."/>
            <person name="Otillar R."/>
            <person name="Haridas S."/>
            <person name="Lipzen A."/>
            <person name="Grimwood J."/>
            <person name="Schmutz J."/>
            <person name="Clum A."/>
            <person name="Reid I.D."/>
            <person name="Moisan M.C."/>
            <person name="Butler G."/>
            <person name="Nguyen T.T.M."/>
            <person name="Dewar K."/>
            <person name="Conant G."/>
            <person name="Drula E."/>
            <person name="Henrissat B."/>
            <person name="Hansel C."/>
            <person name="Singer S."/>
            <person name="Hutchinson M.I."/>
            <person name="de Vries R.P."/>
            <person name="Natvig D.O."/>
            <person name="Powell A.J."/>
            <person name="Tsang A."/>
            <person name="Grigoriev I.V."/>
        </authorList>
    </citation>
    <scope>NUCLEOTIDE SEQUENCE [LARGE SCALE GENOMIC DNA]</scope>
    <source>
        <strain evidence="3 4">CBS 620.91</strain>
    </source>
</reference>
<dbReference type="InterPro" id="IPR036397">
    <property type="entry name" value="RNaseH_sf"/>
</dbReference>
<dbReference type="Pfam" id="PF02170">
    <property type="entry name" value="PAZ"/>
    <property type="match status" value="1"/>
</dbReference>
<evidence type="ECO:0000256" key="1">
    <source>
        <dbReference type="SAM" id="MobiDB-lite"/>
    </source>
</evidence>
<feature type="region of interest" description="Disordered" evidence="1">
    <location>
        <begin position="434"/>
        <end position="466"/>
    </location>
</feature>
<dbReference type="Proteomes" id="UP001583172">
    <property type="component" value="Unassembled WGS sequence"/>
</dbReference>
<dbReference type="PROSITE" id="PS50822">
    <property type="entry name" value="PIWI"/>
    <property type="match status" value="1"/>
</dbReference>
<dbReference type="InterPro" id="IPR012337">
    <property type="entry name" value="RNaseH-like_sf"/>
</dbReference>
<dbReference type="PANTHER" id="PTHR22891">
    <property type="entry name" value="EUKARYOTIC TRANSLATION INITIATION FACTOR 2C"/>
    <property type="match status" value="1"/>
</dbReference>
<dbReference type="InterPro" id="IPR003165">
    <property type="entry name" value="Piwi"/>
</dbReference>
<dbReference type="Gene3D" id="3.40.50.2300">
    <property type="match status" value="1"/>
</dbReference>
<sequence length="1044" mass="112642">MSQPRGRGSGQRGGGPGGGRGGSYGGERGGRGGGRGGGDGGRGGFWAGQGGGRGRGGGGERGGFSGRGRGGGDGYRGGGGGRGGRGGHGGDSGPAVFQPSTGVPSPDPNVTRVENTLGSNLDVGALTLQTAMPNRPAFGKLGTPLTLWANYVQLTTARDLVFFRYDLSVQPAATGKKLTQIIRLLLETPEFAPYRRDAVTDFKSTCVTRKRLPQDDWTIPVPYRSEGEDEPRPGGTTYMVRVLYTNTLNVSDLTRYIESTDLAASCDDKLPLIQAFNILLNHYAKSSADIRSVGSSRAFPLRVPEGGKSDLGNGLAAVRGFFTSVRAATCRILVNVNVTCGSFYNDGPLEGLMQAYGQGNKYKLATFLQRVRVRTTHLPEHRNRAGEVVIKAKTIVGLATPNDGYGLEHPPRVAHYGAGPKQVEFWLAENAPTSVKPVPGADPASGGQGKKKKGGKKGGAAGPLPPPTGGRYISVYDFFWNRYNIQVRPDLPVVNVGTRQNPTYLPAEVCVVLPGLVANRKLDPGQTAEMIRFAVRKPGQNATYIKQFGVDVKPGLITVPGRVLNAPTVFYQDQKAAQVRFGSWNMINVKFTKNGKLADKRWSYLMVSLYNYNPGWRDAFRDDASLADAVSQFRAALIKTGMTVGEPAPGRTIRLNRPDDPALEELIKMASKNLDLLLIIIPDKISELYSSIKHCGDVKYGVRTVCCVGKSFAKRNDQYYANVALKVNLKMGGDNQLLEPSRRALIDEDKTMVVGVDVTHPSPGSAANAPSIAGMVASVDKLLGQWPAVLRVQRRARNEMVSDLGDMLKTRLALWKNHHKGALPENILIYRDGVSEGQYQTVLDSEVPLLRKACEEVYPAADTKRGLPRLTVVIVGKRHHTRFYVTKPEDADRSGNAPPGTVVDRGVTEARQWDFFLQAHAAIQGTARPAHYVVVLDEILRAKYGARGAKLPKDCHSVADVLEQLTQSMCYVYGRATKAVSVCTPAYYADVVCERARCYLSGVFDTPSQSAAGSVTGSVATMGLAATNEDVRIHERVKDTMFYI</sequence>
<feature type="domain" description="Piwi" evidence="2">
    <location>
        <begin position="676"/>
        <end position="1001"/>
    </location>
</feature>
<dbReference type="Gene3D" id="2.170.260.10">
    <property type="entry name" value="paz domain"/>
    <property type="match status" value="1"/>
</dbReference>
<proteinExistence type="predicted"/>
<dbReference type="InterPro" id="IPR003100">
    <property type="entry name" value="PAZ_dom"/>
</dbReference>
<dbReference type="InterPro" id="IPR036085">
    <property type="entry name" value="PAZ_dom_sf"/>
</dbReference>
<dbReference type="Pfam" id="PF16486">
    <property type="entry name" value="ArgoN"/>
    <property type="match status" value="1"/>
</dbReference>
<dbReference type="InterPro" id="IPR014811">
    <property type="entry name" value="ArgoL1"/>
</dbReference>
<evidence type="ECO:0000313" key="4">
    <source>
        <dbReference type="Proteomes" id="UP001583172"/>
    </source>
</evidence>
<dbReference type="SMART" id="SM01163">
    <property type="entry name" value="DUF1785"/>
    <property type="match status" value="1"/>
</dbReference>
<dbReference type="Pfam" id="PF02171">
    <property type="entry name" value="Piwi"/>
    <property type="match status" value="1"/>
</dbReference>
<accession>A0ABR3V8D0</accession>
<dbReference type="SUPFAM" id="SSF53098">
    <property type="entry name" value="Ribonuclease H-like"/>
    <property type="match status" value="1"/>
</dbReference>
<comment type="caution">
    <text evidence="3">The sequence shown here is derived from an EMBL/GenBank/DDBJ whole genome shotgun (WGS) entry which is preliminary data.</text>
</comment>
<keyword evidence="4" id="KW-1185">Reference proteome</keyword>
<gene>
    <name evidence="3" type="ORF">VTJ49DRAFT_3281</name>
</gene>
<protein>
    <recommendedName>
        <fullName evidence="2">Piwi domain-containing protein</fullName>
    </recommendedName>
</protein>
<dbReference type="Gene3D" id="3.30.420.10">
    <property type="entry name" value="Ribonuclease H-like superfamily/Ribonuclease H"/>
    <property type="match status" value="1"/>
</dbReference>
<dbReference type="InterPro" id="IPR045246">
    <property type="entry name" value="Piwi_ago-like"/>
</dbReference>
<feature type="compositionally biased region" description="Gly residues" evidence="1">
    <location>
        <begin position="7"/>
        <end position="92"/>
    </location>
</feature>
<dbReference type="InterPro" id="IPR032474">
    <property type="entry name" value="Argonaute_N"/>
</dbReference>
<dbReference type="SUPFAM" id="SSF101690">
    <property type="entry name" value="PAZ domain"/>
    <property type="match status" value="1"/>
</dbReference>
<name>A0ABR3V8D0_HUMIN</name>
<evidence type="ECO:0000259" key="2">
    <source>
        <dbReference type="PROSITE" id="PS50822"/>
    </source>
</evidence>
<organism evidence="3 4">
    <name type="scientific">Humicola insolens</name>
    <name type="common">Soft-rot fungus</name>
    <dbReference type="NCBI Taxonomy" id="85995"/>
    <lineage>
        <taxon>Eukaryota</taxon>
        <taxon>Fungi</taxon>
        <taxon>Dikarya</taxon>
        <taxon>Ascomycota</taxon>
        <taxon>Pezizomycotina</taxon>
        <taxon>Sordariomycetes</taxon>
        <taxon>Sordariomycetidae</taxon>
        <taxon>Sordariales</taxon>
        <taxon>Chaetomiaceae</taxon>
        <taxon>Mycothermus</taxon>
    </lineage>
</organism>
<dbReference type="SMART" id="SM00950">
    <property type="entry name" value="Piwi"/>
    <property type="match status" value="1"/>
</dbReference>